<evidence type="ECO:0000256" key="2">
    <source>
        <dbReference type="SAM" id="Phobius"/>
    </source>
</evidence>
<dbReference type="EMBL" id="QURH01000769">
    <property type="protein sequence ID" value="RFU38556.1"/>
    <property type="molecule type" value="Genomic_DNA"/>
</dbReference>
<keyword evidence="2" id="KW-0812">Transmembrane</keyword>
<organism evidence="3 4">
    <name type="scientific">Actinomadura logoneensis</name>
    <dbReference type="NCBI Taxonomy" id="2293572"/>
    <lineage>
        <taxon>Bacteria</taxon>
        <taxon>Bacillati</taxon>
        <taxon>Actinomycetota</taxon>
        <taxon>Actinomycetes</taxon>
        <taxon>Streptosporangiales</taxon>
        <taxon>Thermomonosporaceae</taxon>
        <taxon>Actinomadura</taxon>
    </lineage>
</organism>
<feature type="compositionally biased region" description="Low complexity" evidence="1">
    <location>
        <begin position="23"/>
        <end position="32"/>
    </location>
</feature>
<feature type="region of interest" description="Disordered" evidence="1">
    <location>
        <begin position="61"/>
        <end position="104"/>
    </location>
</feature>
<keyword evidence="2" id="KW-0472">Membrane</keyword>
<feature type="transmembrane region" description="Helical" evidence="2">
    <location>
        <begin position="238"/>
        <end position="259"/>
    </location>
</feature>
<keyword evidence="2" id="KW-1133">Transmembrane helix</keyword>
<name>A0A372JFH8_9ACTN</name>
<feature type="compositionally biased region" description="Pro residues" evidence="1">
    <location>
        <begin position="33"/>
        <end position="43"/>
    </location>
</feature>
<feature type="region of interest" description="Disordered" evidence="1">
    <location>
        <begin position="1"/>
        <end position="44"/>
    </location>
</feature>
<gene>
    <name evidence="3" type="ORF">DZF91_27050</name>
</gene>
<feature type="transmembrane region" description="Helical" evidence="2">
    <location>
        <begin position="159"/>
        <end position="190"/>
    </location>
</feature>
<dbReference type="Proteomes" id="UP000261811">
    <property type="component" value="Unassembled WGS sequence"/>
</dbReference>
<accession>A0A372JFH8</accession>
<comment type="caution">
    <text evidence="3">The sequence shown here is derived from an EMBL/GenBank/DDBJ whole genome shotgun (WGS) entry which is preliminary data.</text>
</comment>
<sequence>RLLAAAASPDPSARPSADELVDAASALDLGPAPAGPAPSPYPDAPVTGGFPAVISGTGGFAIPTARVPDTAPSANPPAHPSATPSTSGPHLDAPLGTGGFPEPEPAPLVASASVAAVGAAAAVSAPSFHENGRMSGSHARHAAPANAHELAVVRGWARLLALLVIVLAGCAAVMMPVVGVAVSAVAVTVLRLTRARGGLGRLEAVGRTLLSVPYAAVFAVGVPLVVMGLAAADVELSPLGAIALGAGTGTIALWTAPGAGGARRALETAFEPLAWRPGTVAAAGLVLGVLTLGGLVAAMSFTPSLAPLYGLQSSLEATLSRLQNAVH</sequence>
<evidence type="ECO:0000256" key="1">
    <source>
        <dbReference type="SAM" id="MobiDB-lite"/>
    </source>
</evidence>
<feature type="transmembrane region" description="Helical" evidence="2">
    <location>
        <begin position="211"/>
        <end position="232"/>
    </location>
</feature>
<evidence type="ECO:0000313" key="4">
    <source>
        <dbReference type="Proteomes" id="UP000261811"/>
    </source>
</evidence>
<feature type="compositionally biased region" description="Low complexity" evidence="1">
    <location>
        <begin position="1"/>
        <end position="15"/>
    </location>
</feature>
<protein>
    <submittedName>
        <fullName evidence="3">Uncharacterized protein</fullName>
    </submittedName>
</protein>
<reference evidence="3 4" key="1">
    <citation type="submission" date="2018-08" db="EMBL/GenBank/DDBJ databases">
        <title>Actinomadura jelena sp. nov., a novel Actinomycete isolated from soil in Chad.</title>
        <authorList>
            <person name="Shi L."/>
        </authorList>
    </citation>
    <scope>NUCLEOTIDE SEQUENCE [LARGE SCALE GENOMIC DNA]</scope>
    <source>
        <strain evidence="3 4">NEAU-G17</strain>
    </source>
</reference>
<feature type="compositionally biased region" description="Low complexity" evidence="1">
    <location>
        <begin position="80"/>
        <end position="89"/>
    </location>
</feature>
<feature type="transmembrane region" description="Helical" evidence="2">
    <location>
        <begin position="280"/>
        <end position="301"/>
    </location>
</feature>
<evidence type="ECO:0000313" key="3">
    <source>
        <dbReference type="EMBL" id="RFU38556.1"/>
    </source>
</evidence>
<dbReference type="AlphaFoldDB" id="A0A372JFH8"/>
<proteinExistence type="predicted"/>
<feature type="non-terminal residue" evidence="3">
    <location>
        <position position="1"/>
    </location>
</feature>
<keyword evidence="4" id="KW-1185">Reference proteome</keyword>